<dbReference type="EMBL" id="JFHC01000002">
    <property type="protein sequence ID" value="KDR44492.1"/>
    <property type="molecule type" value="Genomic_DNA"/>
</dbReference>
<feature type="chain" id="PRO_5001664734" evidence="2">
    <location>
        <begin position="27"/>
        <end position="212"/>
    </location>
</feature>
<dbReference type="Pfam" id="PF19574">
    <property type="entry name" value="LolA_3"/>
    <property type="match status" value="1"/>
</dbReference>
<reference evidence="3 4" key="1">
    <citation type="submission" date="2014-03" db="EMBL/GenBank/DDBJ databases">
        <title>Draft Genome Sequences of Four Burkholderia Strains.</title>
        <authorList>
            <person name="Liu X.Y."/>
            <person name="Li C.X."/>
            <person name="Xu J.H."/>
        </authorList>
    </citation>
    <scope>NUCLEOTIDE SEQUENCE [LARGE SCALE GENOMIC DNA]</scope>
    <source>
        <strain evidence="3 4">DSM 50014</strain>
    </source>
</reference>
<dbReference type="InterPro" id="IPR004564">
    <property type="entry name" value="OM_lipoprot_carrier_LolA-like"/>
</dbReference>
<feature type="signal peptide" evidence="2">
    <location>
        <begin position="1"/>
        <end position="26"/>
    </location>
</feature>
<dbReference type="Gene3D" id="2.50.20.10">
    <property type="entry name" value="Lipoprotein localisation LolA/LolB/LppX"/>
    <property type="match status" value="1"/>
</dbReference>
<dbReference type="RefSeq" id="WP_035926179.1">
    <property type="nucleotide sequence ID" value="NZ_CADFFX010000008.1"/>
</dbReference>
<dbReference type="SUPFAM" id="SSF89392">
    <property type="entry name" value="Prokaryotic lipoproteins and lipoprotein localization factors"/>
    <property type="match status" value="1"/>
</dbReference>
<evidence type="ECO:0000256" key="1">
    <source>
        <dbReference type="ARBA" id="ARBA00022729"/>
    </source>
</evidence>
<dbReference type="AlphaFoldDB" id="A0A069PVN2"/>
<dbReference type="CDD" id="cd16325">
    <property type="entry name" value="LolA"/>
    <property type="match status" value="1"/>
</dbReference>
<gene>
    <name evidence="3" type="ORF">BG61_12375</name>
</gene>
<organism evidence="3 4">
    <name type="scientific">Caballeronia glathei</name>
    <dbReference type="NCBI Taxonomy" id="60547"/>
    <lineage>
        <taxon>Bacteria</taxon>
        <taxon>Pseudomonadati</taxon>
        <taxon>Pseudomonadota</taxon>
        <taxon>Betaproteobacteria</taxon>
        <taxon>Burkholderiales</taxon>
        <taxon>Burkholderiaceae</taxon>
        <taxon>Caballeronia</taxon>
    </lineage>
</organism>
<comment type="caution">
    <text evidence="3">The sequence shown here is derived from an EMBL/GenBank/DDBJ whole genome shotgun (WGS) entry which is preliminary data.</text>
</comment>
<keyword evidence="4" id="KW-1185">Reference proteome</keyword>
<dbReference type="Proteomes" id="UP000027466">
    <property type="component" value="Unassembled WGS sequence"/>
</dbReference>
<dbReference type="STRING" id="60547.GCA_000751215_00833"/>
<evidence type="ECO:0000313" key="4">
    <source>
        <dbReference type="Proteomes" id="UP000027466"/>
    </source>
</evidence>
<dbReference type="InterPro" id="IPR029046">
    <property type="entry name" value="LolA/LolB/LppX"/>
</dbReference>
<sequence length="212" mass="22573">MVAMNRTRRALMALTLFAALPAGAFAQGEPALVNQIAARLARPLAVRARFTQTQTLAAMKAPLVSHGSLVFARDQGVIWRIDDPYRATYVISDAGVVEVNAGGQRVQRGTRSPAGVGQVSKMMRSMLAGDLSSLYSQFDVKASGTPEHWTMQLTPNQPQIAQALKGLTLEGGAYLTNLQLSTASGDVTRMEFTGSTTLDGLPAAERALFGAH</sequence>
<accession>A0A069PVN2</accession>
<keyword evidence="1 2" id="KW-0732">Signal</keyword>
<evidence type="ECO:0000313" key="3">
    <source>
        <dbReference type="EMBL" id="KDR44492.1"/>
    </source>
</evidence>
<evidence type="ECO:0000256" key="2">
    <source>
        <dbReference type="SAM" id="SignalP"/>
    </source>
</evidence>
<proteinExistence type="predicted"/>
<name>A0A069PVN2_9BURK</name>
<protein>
    <submittedName>
        <fullName evidence="3">Signal peptide protein</fullName>
    </submittedName>
</protein>